<feature type="domain" description="PPM-type phosphatase" evidence="1">
    <location>
        <begin position="11"/>
        <end position="222"/>
    </location>
</feature>
<proteinExistence type="predicted"/>
<dbReference type="InterPro" id="IPR036457">
    <property type="entry name" value="PPM-type-like_dom_sf"/>
</dbReference>
<dbReference type="OrthoDB" id="9801841at2"/>
<dbReference type="InterPro" id="IPR001932">
    <property type="entry name" value="PPM-type_phosphatase-like_dom"/>
</dbReference>
<dbReference type="EMBL" id="FRAP01000003">
    <property type="protein sequence ID" value="SHK19971.1"/>
    <property type="molecule type" value="Genomic_DNA"/>
</dbReference>
<dbReference type="PROSITE" id="PS51746">
    <property type="entry name" value="PPM_2"/>
    <property type="match status" value="1"/>
</dbReference>
<protein>
    <submittedName>
        <fullName evidence="2">Serine/threonine protein phosphatase PrpC</fullName>
    </submittedName>
</protein>
<keyword evidence="3" id="KW-1185">Reference proteome</keyword>
<dbReference type="Proteomes" id="UP000184363">
    <property type="component" value="Unassembled WGS sequence"/>
</dbReference>
<dbReference type="AlphaFoldDB" id="A0A1M6QIA7"/>
<evidence type="ECO:0000259" key="1">
    <source>
        <dbReference type="PROSITE" id="PS51746"/>
    </source>
</evidence>
<name>A0A1M6QIA7_PSETH</name>
<sequence>MTILDHPSRVTSGSATRRGVRAVAADAVAVQGRVAAVADGVGDTEQAALAARGAVDVAVHVAAAGRGPLAAVLAAAAAVRQSTEAGDAVLVVAAGRADGGWDVAWVGDAVALLHDGRVVRPVTHEHTVAAQLRAQGVRVAPQWDNVVTTSLRTVRPDEVGTASCPPGTLVLLTDGVHRTLEPGEIADAITGSPDPQRAAERLVEAALAAGAQDNVTAAVLAG</sequence>
<organism evidence="2 3">
    <name type="scientific">Pseudonocardia thermophila</name>
    <dbReference type="NCBI Taxonomy" id="1848"/>
    <lineage>
        <taxon>Bacteria</taxon>
        <taxon>Bacillati</taxon>
        <taxon>Actinomycetota</taxon>
        <taxon>Actinomycetes</taxon>
        <taxon>Pseudonocardiales</taxon>
        <taxon>Pseudonocardiaceae</taxon>
        <taxon>Pseudonocardia</taxon>
    </lineage>
</organism>
<evidence type="ECO:0000313" key="2">
    <source>
        <dbReference type="EMBL" id="SHK19971.1"/>
    </source>
</evidence>
<dbReference type="SMART" id="SM00332">
    <property type="entry name" value="PP2Cc"/>
    <property type="match status" value="1"/>
</dbReference>
<gene>
    <name evidence="2" type="ORF">SAMN05443637_103343</name>
</gene>
<dbReference type="STRING" id="1848.SAMN05443637_103343"/>
<evidence type="ECO:0000313" key="3">
    <source>
        <dbReference type="Proteomes" id="UP000184363"/>
    </source>
</evidence>
<accession>A0A1M6QIA7</accession>
<dbReference type="RefSeq" id="WP_073455848.1">
    <property type="nucleotide sequence ID" value="NZ_CALGVN010000015.1"/>
</dbReference>
<dbReference type="Gene3D" id="3.60.40.10">
    <property type="entry name" value="PPM-type phosphatase domain"/>
    <property type="match status" value="1"/>
</dbReference>
<reference evidence="2 3" key="1">
    <citation type="submission" date="2016-11" db="EMBL/GenBank/DDBJ databases">
        <authorList>
            <person name="Jaros S."/>
            <person name="Januszkiewicz K."/>
            <person name="Wedrychowicz H."/>
        </authorList>
    </citation>
    <scope>NUCLEOTIDE SEQUENCE [LARGE SCALE GENOMIC DNA]</scope>
    <source>
        <strain evidence="2 3">DSM 43832</strain>
    </source>
</reference>
<dbReference type="SUPFAM" id="SSF81606">
    <property type="entry name" value="PP2C-like"/>
    <property type="match status" value="1"/>
</dbReference>